<feature type="chain" id="PRO_5011699575" evidence="2">
    <location>
        <begin position="23"/>
        <end position="491"/>
    </location>
</feature>
<accession>A0A1I5RTH2</accession>
<dbReference type="SUPFAM" id="SSF48452">
    <property type="entry name" value="TPR-like"/>
    <property type="match status" value="1"/>
</dbReference>
<protein>
    <submittedName>
        <fullName evidence="4">CubicO group peptidase, beta-lactamase class C family</fullName>
    </submittedName>
</protein>
<dbReference type="AlphaFoldDB" id="A0A1I5RTH2"/>
<sequence length="491" mass="55451">MTGKRIIIALSFICFIPFTNLAQNKALQIDQLLQSYKDIQAFNGSVLVAKRGKIILQKGYGFANMESGARNTVNTKFRIASLSKQFTAMLIMQLKQSGLLNLGDPISKFLPYYRKDIGNKVTIYELLTQTSGIPDYTSRPDFFPDIATHHYTPDKFVEKFCSDSLQYEPGTRYSYCNSNYYILGAIIESITQKPYAIVLKEKIFDVAGMKDSGIDTPYEVLKNRANGYNYNYGNYTNASYINMASAIYAAGGIYSTIGDLLLWDEALYGEKLLSKENKDIMFTPFLNKYAFGIIVNKTSIPGINHEVTLMVHTGGINGFRSIMLREVEDREVIILLSNSVLNNNFDIDLNPVSNRIFSILNNLPYEKPKPSIGESVGEKVYQSSVEKAISFFQQAKLQAKKKYDFTNLESELNSLGYSLLSRNRTKDAVVVFKLNTEEFSKSWNVFDSYAEALLKDGQKEAALKNYRLSLKINPDNTNAATQIKILEAEKR</sequence>
<evidence type="ECO:0000313" key="5">
    <source>
        <dbReference type="Proteomes" id="UP000199306"/>
    </source>
</evidence>
<gene>
    <name evidence="4" type="ORF">SAMN04515674_104237</name>
</gene>
<dbReference type="Proteomes" id="UP000199306">
    <property type="component" value="Unassembled WGS sequence"/>
</dbReference>
<dbReference type="InterPro" id="IPR050491">
    <property type="entry name" value="AmpC-like"/>
</dbReference>
<evidence type="ECO:0000259" key="3">
    <source>
        <dbReference type="Pfam" id="PF00144"/>
    </source>
</evidence>
<evidence type="ECO:0000256" key="2">
    <source>
        <dbReference type="SAM" id="SignalP"/>
    </source>
</evidence>
<dbReference type="InterPro" id="IPR019734">
    <property type="entry name" value="TPR_rpt"/>
</dbReference>
<reference evidence="4 5" key="1">
    <citation type="submission" date="2016-10" db="EMBL/GenBank/DDBJ databases">
        <authorList>
            <person name="de Groot N.N."/>
        </authorList>
    </citation>
    <scope>NUCLEOTIDE SEQUENCE [LARGE SCALE GENOMIC DNA]</scope>
    <source>
        <strain evidence="5">E92,LMG 26720,CCM 7988</strain>
    </source>
</reference>
<dbReference type="PANTHER" id="PTHR46825">
    <property type="entry name" value="D-ALANYL-D-ALANINE-CARBOXYPEPTIDASE/ENDOPEPTIDASE AMPH"/>
    <property type="match status" value="1"/>
</dbReference>
<dbReference type="InterPro" id="IPR011990">
    <property type="entry name" value="TPR-like_helical_dom_sf"/>
</dbReference>
<dbReference type="InterPro" id="IPR012338">
    <property type="entry name" value="Beta-lactam/transpept-like"/>
</dbReference>
<dbReference type="PANTHER" id="PTHR46825:SF9">
    <property type="entry name" value="BETA-LACTAMASE-RELATED DOMAIN-CONTAINING PROTEIN"/>
    <property type="match status" value="1"/>
</dbReference>
<dbReference type="OrthoDB" id="9793489at2"/>
<feature type="signal peptide" evidence="2">
    <location>
        <begin position="1"/>
        <end position="22"/>
    </location>
</feature>
<keyword evidence="2" id="KW-0732">Signal</keyword>
<keyword evidence="5" id="KW-1185">Reference proteome</keyword>
<keyword evidence="1" id="KW-0802">TPR repeat</keyword>
<proteinExistence type="predicted"/>
<dbReference type="Gene3D" id="3.40.710.10">
    <property type="entry name" value="DD-peptidase/beta-lactamase superfamily"/>
    <property type="match status" value="1"/>
</dbReference>
<dbReference type="InterPro" id="IPR001466">
    <property type="entry name" value="Beta-lactam-related"/>
</dbReference>
<dbReference type="PROSITE" id="PS50005">
    <property type="entry name" value="TPR"/>
    <property type="match status" value="1"/>
</dbReference>
<dbReference type="Gene3D" id="1.25.40.10">
    <property type="entry name" value="Tetratricopeptide repeat domain"/>
    <property type="match status" value="1"/>
</dbReference>
<dbReference type="SUPFAM" id="SSF56601">
    <property type="entry name" value="beta-lactamase/transpeptidase-like"/>
    <property type="match status" value="1"/>
</dbReference>
<evidence type="ECO:0000313" key="4">
    <source>
        <dbReference type="EMBL" id="SFP61822.1"/>
    </source>
</evidence>
<dbReference type="STRING" id="1079859.SAMN04515674_104237"/>
<name>A0A1I5RTH2_9BACT</name>
<dbReference type="EMBL" id="FOXH01000004">
    <property type="protein sequence ID" value="SFP61822.1"/>
    <property type="molecule type" value="Genomic_DNA"/>
</dbReference>
<dbReference type="Pfam" id="PF00144">
    <property type="entry name" value="Beta-lactamase"/>
    <property type="match status" value="1"/>
</dbReference>
<dbReference type="RefSeq" id="WP_092015681.1">
    <property type="nucleotide sequence ID" value="NZ_FOXH01000004.1"/>
</dbReference>
<feature type="domain" description="Beta-lactamase-related" evidence="3">
    <location>
        <begin position="30"/>
        <end position="348"/>
    </location>
</feature>
<organism evidence="4 5">
    <name type="scientific">Pseudarcicella hirudinis</name>
    <dbReference type="NCBI Taxonomy" id="1079859"/>
    <lineage>
        <taxon>Bacteria</taxon>
        <taxon>Pseudomonadati</taxon>
        <taxon>Bacteroidota</taxon>
        <taxon>Cytophagia</taxon>
        <taxon>Cytophagales</taxon>
        <taxon>Flectobacillaceae</taxon>
        <taxon>Pseudarcicella</taxon>
    </lineage>
</organism>
<feature type="repeat" description="TPR" evidence="1">
    <location>
        <begin position="443"/>
        <end position="476"/>
    </location>
</feature>
<evidence type="ECO:0000256" key="1">
    <source>
        <dbReference type="PROSITE-ProRule" id="PRU00339"/>
    </source>
</evidence>